<dbReference type="Proteomes" id="UP000799429">
    <property type="component" value="Unassembled WGS sequence"/>
</dbReference>
<evidence type="ECO:0000313" key="1">
    <source>
        <dbReference type="EMBL" id="KAF2843255.1"/>
    </source>
</evidence>
<dbReference type="EMBL" id="MU006089">
    <property type="protein sequence ID" value="KAF2843255.1"/>
    <property type="molecule type" value="Genomic_DNA"/>
</dbReference>
<name>A0A9P4VV73_9PEZI</name>
<sequence>KGALAYEREFDRAEWRAAVRGIAGLPGLRELDIAVVAGMPGPDGWDGVEGFTVGDYERWWEGVRRFGEKGTVRSANGYGFFGLPMEWVEELVGGGEAPGVRGLEVLRVKAIVEHCPHPGSMAYAAWIAFSKSVGEGSFERWLKRMMLLGEVRKENS</sequence>
<accession>A0A9P4VV73</accession>
<proteinExistence type="predicted"/>
<dbReference type="OrthoDB" id="5420711at2759"/>
<comment type="caution">
    <text evidence="1">The sequence shown here is derived from an EMBL/GenBank/DDBJ whole genome shotgun (WGS) entry which is preliminary data.</text>
</comment>
<dbReference type="AlphaFoldDB" id="A0A9P4VV73"/>
<gene>
    <name evidence="1" type="ORF">M501DRAFT_926707</name>
</gene>
<protein>
    <submittedName>
        <fullName evidence="1">Uncharacterized protein</fullName>
    </submittedName>
</protein>
<feature type="non-terminal residue" evidence="1">
    <location>
        <position position="1"/>
    </location>
</feature>
<keyword evidence="2" id="KW-1185">Reference proteome</keyword>
<reference evidence="1" key="1">
    <citation type="journal article" date="2020" name="Stud. Mycol.">
        <title>101 Dothideomycetes genomes: a test case for predicting lifestyles and emergence of pathogens.</title>
        <authorList>
            <person name="Haridas S."/>
            <person name="Albert R."/>
            <person name="Binder M."/>
            <person name="Bloem J."/>
            <person name="Labutti K."/>
            <person name="Salamov A."/>
            <person name="Andreopoulos B."/>
            <person name="Baker S."/>
            <person name="Barry K."/>
            <person name="Bills G."/>
            <person name="Bluhm B."/>
            <person name="Cannon C."/>
            <person name="Castanera R."/>
            <person name="Culley D."/>
            <person name="Daum C."/>
            <person name="Ezra D."/>
            <person name="Gonzalez J."/>
            <person name="Henrissat B."/>
            <person name="Kuo A."/>
            <person name="Liang C."/>
            <person name="Lipzen A."/>
            <person name="Lutzoni F."/>
            <person name="Magnuson J."/>
            <person name="Mondo S."/>
            <person name="Nolan M."/>
            <person name="Ohm R."/>
            <person name="Pangilinan J."/>
            <person name="Park H.-J."/>
            <person name="Ramirez L."/>
            <person name="Alfaro M."/>
            <person name="Sun H."/>
            <person name="Tritt A."/>
            <person name="Yoshinaga Y."/>
            <person name="Zwiers L.-H."/>
            <person name="Turgeon B."/>
            <person name="Goodwin S."/>
            <person name="Spatafora J."/>
            <person name="Crous P."/>
            <person name="Grigoriev I."/>
        </authorList>
    </citation>
    <scope>NUCLEOTIDE SEQUENCE</scope>
    <source>
        <strain evidence="1">CBS 101060</strain>
    </source>
</reference>
<evidence type="ECO:0000313" key="2">
    <source>
        <dbReference type="Proteomes" id="UP000799429"/>
    </source>
</evidence>
<organism evidence="1 2">
    <name type="scientific">Patellaria atrata CBS 101060</name>
    <dbReference type="NCBI Taxonomy" id="1346257"/>
    <lineage>
        <taxon>Eukaryota</taxon>
        <taxon>Fungi</taxon>
        <taxon>Dikarya</taxon>
        <taxon>Ascomycota</taxon>
        <taxon>Pezizomycotina</taxon>
        <taxon>Dothideomycetes</taxon>
        <taxon>Dothideomycetes incertae sedis</taxon>
        <taxon>Patellariales</taxon>
        <taxon>Patellariaceae</taxon>
        <taxon>Patellaria</taxon>
    </lineage>
</organism>